<evidence type="ECO:0000313" key="2">
    <source>
        <dbReference type="EMBL" id="KAK3688011.1"/>
    </source>
</evidence>
<dbReference type="Proteomes" id="UP001270362">
    <property type="component" value="Unassembled WGS sequence"/>
</dbReference>
<reference evidence="2" key="2">
    <citation type="submission" date="2023-06" db="EMBL/GenBank/DDBJ databases">
        <authorList>
            <consortium name="Lawrence Berkeley National Laboratory"/>
            <person name="Haridas S."/>
            <person name="Hensen N."/>
            <person name="Bonometti L."/>
            <person name="Westerberg I."/>
            <person name="Brannstrom I.O."/>
            <person name="Guillou S."/>
            <person name="Cros-Aarteil S."/>
            <person name="Calhoun S."/>
            <person name="Kuo A."/>
            <person name="Mondo S."/>
            <person name="Pangilinan J."/>
            <person name="Riley R."/>
            <person name="Labutti K."/>
            <person name="Andreopoulos B."/>
            <person name="Lipzen A."/>
            <person name="Chen C."/>
            <person name="Yanf M."/>
            <person name="Daum C."/>
            <person name="Ng V."/>
            <person name="Clum A."/>
            <person name="Steindorff A."/>
            <person name="Ohm R."/>
            <person name="Martin F."/>
            <person name="Silar P."/>
            <person name="Natvig D."/>
            <person name="Lalanne C."/>
            <person name="Gautier V."/>
            <person name="Ament-Velasquez S.L."/>
            <person name="Kruys A."/>
            <person name="Hutchinson M.I."/>
            <person name="Powell A.J."/>
            <person name="Barry K."/>
            <person name="Miller A.N."/>
            <person name="Grigoriev I.V."/>
            <person name="Debuchy R."/>
            <person name="Gladieux P."/>
            <person name="Thoren M.H."/>
            <person name="Johannesson H."/>
        </authorList>
    </citation>
    <scope>NUCLEOTIDE SEQUENCE</scope>
    <source>
        <strain evidence="2">CBS 314.62</strain>
    </source>
</reference>
<feature type="compositionally biased region" description="Low complexity" evidence="1">
    <location>
        <begin position="1"/>
        <end position="19"/>
    </location>
</feature>
<feature type="region of interest" description="Disordered" evidence="1">
    <location>
        <begin position="1"/>
        <end position="51"/>
    </location>
</feature>
<organism evidence="2 3">
    <name type="scientific">Podospora appendiculata</name>
    <dbReference type="NCBI Taxonomy" id="314037"/>
    <lineage>
        <taxon>Eukaryota</taxon>
        <taxon>Fungi</taxon>
        <taxon>Dikarya</taxon>
        <taxon>Ascomycota</taxon>
        <taxon>Pezizomycotina</taxon>
        <taxon>Sordariomycetes</taxon>
        <taxon>Sordariomycetidae</taxon>
        <taxon>Sordariales</taxon>
        <taxon>Podosporaceae</taxon>
        <taxon>Podospora</taxon>
    </lineage>
</organism>
<dbReference type="EMBL" id="JAULSO010000002">
    <property type="protein sequence ID" value="KAK3688011.1"/>
    <property type="molecule type" value="Genomic_DNA"/>
</dbReference>
<evidence type="ECO:0000256" key="1">
    <source>
        <dbReference type="SAM" id="MobiDB-lite"/>
    </source>
</evidence>
<accession>A0AAE0X8F6</accession>
<evidence type="ECO:0000313" key="3">
    <source>
        <dbReference type="Proteomes" id="UP001270362"/>
    </source>
</evidence>
<protein>
    <submittedName>
        <fullName evidence="2">Uncharacterized protein</fullName>
    </submittedName>
</protein>
<keyword evidence="3" id="KW-1185">Reference proteome</keyword>
<dbReference type="AlphaFoldDB" id="A0AAE0X8F6"/>
<reference evidence="2" key="1">
    <citation type="journal article" date="2023" name="Mol. Phylogenet. Evol.">
        <title>Genome-scale phylogeny and comparative genomics of the fungal order Sordariales.</title>
        <authorList>
            <person name="Hensen N."/>
            <person name="Bonometti L."/>
            <person name="Westerberg I."/>
            <person name="Brannstrom I.O."/>
            <person name="Guillou S."/>
            <person name="Cros-Aarteil S."/>
            <person name="Calhoun S."/>
            <person name="Haridas S."/>
            <person name="Kuo A."/>
            <person name="Mondo S."/>
            <person name="Pangilinan J."/>
            <person name="Riley R."/>
            <person name="LaButti K."/>
            <person name="Andreopoulos B."/>
            <person name="Lipzen A."/>
            <person name="Chen C."/>
            <person name="Yan M."/>
            <person name="Daum C."/>
            <person name="Ng V."/>
            <person name="Clum A."/>
            <person name="Steindorff A."/>
            <person name="Ohm R.A."/>
            <person name="Martin F."/>
            <person name="Silar P."/>
            <person name="Natvig D.O."/>
            <person name="Lalanne C."/>
            <person name="Gautier V."/>
            <person name="Ament-Velasquez S.L."/>
            <person name="Kruys A."/>
            <person name="Hutchinson M.I."/>
            <person name="Powell A.J."/>
            <person name="Barry K."/>
            <person name="Miller A.N."/>
            <person name="Grigoriev I.V."/>
            <person name="Debuchy R."/>
            <person name="Gladieux P."/>
            <person name="Hiltunen Thoren M."/>
            <person name="Johannesson H."/>
        </authorList>
    </citation>
    <scope>NUCLEOTIDE SEQUENCE</scope>
    <source>
        <strain evidence="2">CBS 314.62</strain>
    </source>
</reference>
<sequence>MVLSVMTVPTSVTSSSPSTELDDEVQAADQVPNPPGIRSVSAETGYPTPSPSLNIEVWGPVKQPSPSRRAAVNVWKERTTSFFDGLPRSEDQWRKKRQGVSLLHETDILSVVDHLTTGRLSDNSSLTGHTAAPDLQGALEAFAQKVGSNLLKVAGFYHASRFLSFIFIATCSVALYEGHPICLVNTAQRKFLTATRGNCRKGDNRLAKDRSAVLWLLREMQIQFRRGLRHRAFELFLLESKEIDFYTQCPKESDQHSIFTNLIPLCETPNKIPPAEIQASLPFWIPFFGKLHVGDQWSYSTI</sequence>
<name>A0AAE0X8F6_9PEZI</name>
<gene>
    <name evidence="2" type="ORF">B0T22DRAFT_142769</name>
</gene>
<proteinExistence type="predicted"/>
<comment type="caution">
    <text evidence="2">The sequence shown here is derived from an EMBL/GenBank/DDBJ whole genome shotgun (WGS) entry which is preliminary data.</text>
</comment>